<accession>A0A6A6FT77</accession>
<comment type="similarity">
    <text evidence="2">Belongs to the UPF0057 (PMP3) family.</text>
</comment>
<dbReference type="AlphaFoldDB" id="A0A6A6FT77"/>
<reference evidence="7" key="1">
    <citation type="journal article" date="2020" name="Stud. Mycol.">
        <title>101 Dothideomycetes genomes: a test case for predicting lifestyles and emergence of pathogens.</title>
        <authorList>
            <person name="Haridas S."/>
            <person name="Albert R."/>
            <person name="Binder M."/>
            <person name="Bloem J."/>
            <person name="Labutti K."/>
            <person name="Salamov A."/>
            <person name="Andreopoulos B."/>
            <person name="Baker S."/>
            <person name="Barry K."/>
            <person name="Bills G."/>
            <person name="Bluhm B."/>
            <person name="Cannon C."/>
            <person name="Castanera R."/>
            <person name="Culley D."/>
            <person name="Daum C."/>
            <person name="Ezra D."/>
            <person name="Gonzalez J."/>
            <person name="Henrissat B."/>
            <person name="Kuo A."/>
            <person name="Liang C."/>
            <person name="Lipzen A."/>
            <person name="Lutzoni F."/>
            <person name="Magnuson J."/>
            <person name="Mondo S."/>
            <person name="Nolan M."/>
            <person name="Ohm R."/>
            <person name="Pangilinan J."/>
            <person name="Park H.-J."/>
            <person name="Ramirez L."/>
            <person name="Alfaro M."/>
            <person name="Sun H."/>
            <person name="Tritt A."/>
            <person name="Yoshinaga Y."/>
            <person name="Zwiers L.-H."/>
            <person name="Turgeon B."/>
            <person name="Goodwin S."/>
            <person name="Spatafora J."/>
            <person name="Crous P."/>
            <person name="Grigoriev I."/>
        </authorList>
    </citation>
    <scope>NUCLEOTIDE SEQUENCE</scope>
    <source>
        <strain evidence="7">SCOH1-5</strain>
    </source>
</reference>
<evidence type="ECO:0000256" key="4">
    <source>
        <dbReference type="ARBA" id="ARBA00022989"/>
    </source>
</evidence>
<proteinExistence type="inferred from homology"/>
<dbReference type="PANTHER" id="PTHR21659">
    <property type="entry name" value="HYDROPHOBIC PROTEIN RCI2 LOW TEMPERATURE AND SALT RESPONSIVE PROTEIN LTI6 -RELATED"/>
    <property type="match status" value="1"/>
</dbReference>
<comment type="subcellular location">
    <subcellularLocation>
        <location evidence="1">Membrane</location>
    </subcellularLocation>
</comment>
<feature type="non-terminal residue" evidence="7">
    <location>
        <position position="1"/>
    </location>
</feature>
<sequence>ILAILAIILPPVPVVIRRGCSAHILLNILLCILGWIPGILHAWYIILETP</sequence>
<keyword evidence="8" id="KW-1185">Reference proteome</keyword>
<evidence type="ECO:0000256" key="2">
    <source>
        <dbReference type="ARBA" id="ARBA00009530"/>
    </source>
</evidence>
<feature type="transmembrane region" description="Helical" evidence="6">
    <location>
        <begin position="24"/>
        <end position="46"/>
    </location>
</feature>
<name>A0A6A6FT77_9PEZI</name>
<evidence type="ECO:0000256" key="1">
    <source>
        <dbReference type="ARBA" id="ARBA00004370"/>
    </source>
</evidence>
<evidence type="ECO:0000256" key="3">
    <source>
        <dbReference type="ARBA" id="ARBA00022692"/>
    </source>
</evidence>
<dbReference type="GO" id="GO:0016020">
    <property type="term" value="C:membrane"/>
    <property type="evidence" value="ECO:0007669"/>
    <property type="project" value="UniProtKB-SubCell"/>
</dbReference>
<dbReference type="OrthoDB" id="2802411at2759"/>
<dbReference type="InterPro" id="IPR000612">
    <property type="entry name" value="PMP3"/>
</dbReference>
<evidence type="ECO:0000256" key="5">
    <source>
        <dbReference type="ARBA" id="ARBA00023136"/>
    </source>
</evidence>
<evidence type="ECO:0000313" key="8">
    <source>
        <dbReference type="Proteomes" id="UP000799539"/>
    </source>
</evidence>
<dbReference type="Pfam" id="PF01679">
    <property type="entry name" value="Pmp3"/>
    <property type="match status" value="1"/>
</dbReference>
<keyword evidence="5 6" id="KW-0472">Membrane</keyword>
<keyword evidence="3 6" id="KW-0812">Transmembrane</keyword>
<protein>
    <recommendedName>
        <fullName evidence="9">Plasma membrane proteolipid 3</fullName>
    </recommendedName>
</protein>
<dbReference type="PANTHER" id="PTHR21659:SF42">
    <property type="entry name" value="UPF0057 MEMBRANE PROTEIN ZK632.10-RELATED"/>
    <property type="match status" value="1"/>
</dbReference>
<dbReference type="EMBL" id="ML992664">
    <property type="protein sequence ID" value="KAF2216589.1"/>
    <property type="molecule type" value="Genomic_DNA"/>
</dbReference>
<evidence type="ECO:0008006" key="9">
    <source>
        <dbReference type="Google" id="ProtNLM"/>
    </source>
</evidence>
<dbReference type="Proteomes" id="UP000799539">
    <property type="component" value="Unassembled WGS sequence"/>
</dbReference>
<organism evidence="7 8">
    <name type="scientific">Cercospora zeae-maydis SCOH1-5</name>
    <dbReference type="NCBI Taxonomy" id="717836"/>
    <lineage>
        <taxon>Eukaryota</taxon>
        <taxon>Fungi</taxon>
        <taxon>Dikarya</taxon>
        <taxon>Ascomycota</taxon>
        <taxon>Pezizomycotina</taxon>
        <taxon>Dothideomycetes</taxon>
        <taxon>Dothideomycetidae</taxon>
        <taxon>Mycosphaerellales</taxon>
        <taxon>Mycosphaerellaceae</taxon>
        <taxon>Cercospora</taxon>
    </lineage>
</organism>
<keyword evidence="4 6" id="KW-1133">Transmembrane helix</keyword>
<feature type="non-terminal residue" evidence="7">
    <location>
        <position position="50"/>
    </location>
</feature>
<gene>
    <name evidence="7" type="ORF">CERZMDRAFT_9564</name>
</gene>
<evidence type="ECO:0000256" key="6">
    <source>
        <dbReference type="SAM" id="Phobius"/>
    </source>
</evidence>
<evidence type="ECO:0000313" key="7">
    <source>
        <dbReference type="EMBL" id="KAF2216589.1"/>
    </source>
</evidence>